<accession>A0A0L7R148</accession>
<dbReference type="AlphaFoldDB" id="A0A0L7R148"/>
<feature type="non-terminal residue" evidence="1">
    <location>
        <position position="1"/>
    </location>
</feature>
<keyword evidence="2" id="KW-1185">Reference proteome</keyword>
<evidence type="ECO:0000313" key="2">
    <source>
        <dbReference type="Proteomes" id="UP000053825"/>
    </source>
</evidence>
<dbReference type="STRING" id="597456.A0A0L7R148"/>
<evidence type="ECO:0000313" key="1">
    <source>
        <dbReference type="EMBL" id="KOC64585.1"/>
    </source>
</evidence>
<gene>
    <name evidence="1" type="ORF">WH47_12049</name>
</gene>
<protein>
    <submittedName>
        <fullName evidence="1">Uncharacterized protein</fullName>
    </submittedName>
</protein>
<proteinExistence type="predicted"/>
<name>A0A0L7R148_9HYME</name>
<dbReference type="Proteomes" id="UP000053825">
    <property type="component" value="Unassembled WGS sequence"/>
</dbReference>
<dbReference type="EMBL" id="KQ414668">
    <property type="protein sequence ID" value="KOC64585.1"/>
    <property type="molecule type" value="Genomic_DNA"/>
</dbReference>
<organism evidence="1 2">
    <name type="scientific">Habropoda laboriosa</name>
    <dbReference type="NCBI Taxonomy" id="597456"/>
    <lineage>
        <taxon>Eukaryota</taxon>
        <taxon>Metazoa</taxon>
        <taxon>Ecdysozoa</taxon>
        <taxon>Arthropoda</taxon>
        <taxon>Hexapoda</taxon>
        <taxon>Insecta</taxon>
        <taxon>Pterygota</taxon>
        <taxon>Neoptera</taxon>
        <taxon>Endopterygota</taxon>
        <taxon>Hymenoptera</taxon>
        <taxon>Apocrita</taxon>
        <taxon>Aculeata</taxon>
        <taxon>Apoidea</taxon>
        <taxon>Anthophila</taxon>
        <taxon>Apidae</taxon>
        <taxon>Habropoda</taxon>
    </lineage>
</organism>
<reference evidence="1 2" key="1">
    <citation type="submission" date="2015-07" db="EMBL/GenBank/DDBJ databases">
        <title>The genome of Habropoda laboriosa.</title>
        <authorList>
            <person name="Pan H."/>
            <person name="Kapheim K."/>
        </authorList>
    </citation>
    <scope>NUCLEOTIDE SEQUENCE [LARGE SCALE GENOMIC DNA]</scope>
    <source>
        <strain evidence="1">0110345459</strain>
    </source>
</reference>
<sequence>EPSEGGRGGKVTENIRRRDIEVQQQRRGAKIEQSKYNNRYMYIRTIGLSEYLSKEGRDQKLMAQARCRNLENWNKYWEEEEGRRCDMCGDRFGNRTFNKGLQGNRDRIERL</sequence>